<feature type="region of interest" description="Disordered" evidence="1">
    <location>
        <begin position="18"/>
        <end position="62"/>
    </location>
</feature>
<protein>
    <submittedName>
        <fullName evidence="2">Uncharacterized protein</fullName>
    </submittedName>
</protein>
<comment type="caution">
    <text evidence="2">The sequence shown here is derived from an EMBL/GenBank/DDBJ whole genome shotgun (WGS) entry which is preliminary data.</text>
</comment>
<dbReference type="Gene3D" id="1.25.10.10">
    <property type="entry name" value="Leucine-rich Repeat Variant"/>
    <property type="match status" value="2"/>
</dbReference>
<dbReference type="AlphaFoldDB" id="A0A1V9ZLQ7"/>
<evidence type="ECO:0000256" key="1">
    <source>
        <dbReference type="SAM" id="MobiDB-lite"/>
    </source>
</evidence>
<evidence type="ECO:0000313" key="3">
    <source>
        <dbReference type="Proteomes" id="UP000243217"/>
    </source>
</evidence>
<dbReference type="SUPFAM" id="SSF48371">
    <property type="entry name" value="ARM repeat"/>
    <property type="match status" value="2"/>
</dbReference>
<dbReference type="OrthoDB" id="7537227at2759"/>
<organism evidence="2 3">
    <name type="scientific">Thraustotheca clavata</name>
    <dbReference type="NCBI Taxonomy" id="74557"/>
    <lineage>
        <taxon>Eukaryota</taxon>
        <taxon>Sar</taxon>
        <taxon>Stramenopiles</taxon>
        <taxon>Oomycota</taxon>
        <taxon>Saprolegniomycetes</taxon>
        <taxon>Saprolegniales</taxon>
        <taxon>Achlyaceae</taxon>
        <taxon>Thraustotheca</taxon>
    </lineage>
</organism>
<dbReference type="EMBL" id="JNBS01001835">
    <property type="protein sequence ID" value="OQR98912.1"/>
    <property type="molecule type" value="Genomic_DNA"/>
</dbReference>
<keyword evidence="3" id="KW-1185">Reference proteome</keyword>
<sequence>MLVTRKTQSVNVKLKLRPKTAQGIKNPPIRTPSRPQLAPCPSFSPKGKNTNANKQSTTDENYTTPDQTRILKLTKHTTGAKTHHPDINFDDLRPLIDIAYWSSFGEVRRDTASAFCTLSKNVANLEILADSGALGAALALIAGTKSSMDLVILRDSAETIAQLIQLPSMQRKLLAAPTGLSTVFSILRVADIETKPTAIRLVLRLLELPEANLLFVKEGGFFAILQFMQTLTCRRDMKLKRSATTILQRLAIPESNRLFIAEDDGDSIPQFCKLLHDPYLEIDAGFRKALLQCILVLSQTKQATRRFMECSVAPALLFMLTTAASSTPIKANDMHVIQLILTIFEQFSMDNRQTLPLIQHDIIPTLMAIGFSTNDQHQLEEPLALKTLSILTQLCKRTEAHAIVLNLGIVDRISQFKLFLSKEQELRTYSIALLVALGQSIPLPLHPRPSYAIIDHTFHMDLVARGYLYCAFGVLSSTDQEAKVHILYALQHLSESDNMRILLCRPPVIEAILSTSTLKDFEIVTCCAKLLGDLALRRENFSMLLDSRIILFLLKCIAPSSRNENIKYEGARAFASLAAVDSSAARERLVAAGVVTFLMRLAKHYECEIPIIKATAEFARTTIQFLRHDAAALRIQKIMRNWRAKHIAEDVREAAMLTLMSPRRRRFQQVAMRATRLAQEAQDTQETIQSKYLVKKTI</sequence>
<gene>
    <name evidence="2" type="ORF">THRCLA_06640</name>
</gene>
<dbReference type="InterPro" id="IPR011989">
    <property type="entry name" value="ARM-like"/>
</dbReference>
<proteinExistence type="predicted"/>
<name>A0A1V9ZLQ7_9STRA</name>
<feature type="compositionally biased region" description="Polar residues" evidence="1">
    <location>
        <begin position="47"/>
        <end position="62"/>
    </location>
</feature>
<dbReference type="Proteomes" id="UP000243217">
    <property type="component" value="Unassembled WGS sequence"/>
</dbReference>
<evidence type="ECO:0000313" key="2">
    <source>
        <dbReference type="EMBL" id="OQR98912.1"/>
    </source>
</evidence>
<accession>A0A1V9ZLQ7</accession>
<dbReference type="InterPro" id="IPR016024">
    <property type="entry name" value="ARM-type_fold"/>
</dbReference>
<reference evidence="2 3" key="1">
    <citation type="journal article" date="2014" name="Genome Biol. Evol.">
        <title>The secreted proteins of Achlya hypogyna and Thraustotheca clavata identify the ancestral oomycete secretome and reveal gene acquisitions by horizontal gene transfer.</title>
        <authorList>
            <person name="Misner I."/>
            <person name="Blouin N."/>
            <person name="Leonard G."/>
            <person name="Richards T.A."/>
            <person name="Lane C.E."/>
        </authorList>
    </citation>
    <scope>NUCLEOTIDE SEQUENCE [LARGE SCALE GENOMIC DNA]</scope>
    <source>
        <strain evidence="2 3">ATCC 34112</strain>
    </source>
</reference>